<dbReference type="PANTHER" id="PTHR30511">
    <property type="entry name" value="ALANINE RACEMASE"/>
    <property type="match status" value="1"/>
</dbReference>
<dbReference type="SUPFAM" id="SSF50621">
    <property type="entry name" value="Alanine racemase C-terminal domain-like"/>
    <property type="match status" value="1"/>
</dbReference>
<keyword evidence="2 4" id="KW-0663">Pyridoxal phosphate</keyword>
<evidence type="ECO:0000256" key="1">
    <source>
        <dbReference type="ARBA" id="ARBA00001933"/>
    </source>
</evidence>
<dbReference type="InterPro" id="IPR000821">
    <property type="entry name" value="Ala_racemase"/>
</dbReference>
<protein>
    <recommendedName>
        <fullName evidence="4">Alanine racemase</fullName>
        <ecNumber evidence="4">5.1.1.1</ecNumber>
    </recommendedName>
</protein>
<reference evidence="8 9" key="1">
    <citation type="submission" date="2014-07" db="EMBL/GenBank/DDBJ databases">
        <title>Draft genome of Clostridium celerecrescens 152B isolated from sediments associated with methane hydrate from Krishna Godavari basin.</title>
        <authorList>
            <person name="Honkalas V.S."/>
            <person name="Dabir A.P."/>
            <person name="Arora P."/>
            <person name="Dhakephalkar P.K."/>
        </authorList>
    </citation>
    <scope>NUCLEOTIDE SEQUENCE [LARGE SCALE GENOMIC DNA]</scope>
    <source>
        <strain evidence="8 9">152B</strain>
    </source>
</reference>
<dbReference type="InterPro" id="IPR029066">
    <property type="entry name" value="PLP-binding_barrel"/>
</dbReference>
<evidence type="ECO:0000313" key="9">
    <source>
        <dbReference type="Proteomes" id="UP000028525"/>
    </source>
</evidence>
<feature type="domain" description="Alanine racemase C-terminal" evidence="7">
    <location>
        <begin position="245"/>
        <end position="373"/>
    </location>
</feature>
<dbReference type="FunFam" id="3.20.20.10:FF:000002">
    <property type="entry name" value="Alanine racemase"/>
    <property type="match status" value="1"/>
</dbReference>
<dbReference type="InterPro" id="IPR001608">
    <property type="entry name" value="Ala_racemase_N"/>
</dbReference>
<dbReference type="UniPathway" id="UPA00042">
    <property type="reaction ID" value="UER00497"/>
</dbReference>
<evidence type="ECO:0000256" key="4">
    <source>
        <dbReference type="HAMAP-Rule" id="MF_01201"/>
    </source>
</evidence>
<dbReference type="Gene3D" id="2.40.37.10">
    <property type="entry name" value="Lyase, Ornithine Decarboxylase, Chain A, domain 1"/>
    <property type="match status" value="1"/>
</dbReference>
<dbReference type="GO" id="GO:0005829">
    <property type="term" value="C:cytosol"/>
    <property type="evidence" value="ECO:0007669"/>
    <property type="project" value="TreeGrafter"/>
</dbReference>
<dbReference type="HAMAP" id="MF_01201">
    <property type="entry name" value="Ala_racemase"/>
    <property type="match status" value="1"/>
</dbReference>
<feature type="active site" description="Proton acceptor; specific for L-alanine" evidence="4">
    <location>
        <position position="266"/>
    </location>
</feature>
<dbReference type="SUPFAM" id="SSF51419">
    <property type="entry name" value="PLP-binding barrel"/>
    <property type="match status" value="1"/>
</dbReference>
<dbReference type="GO" id="GO:0009252">
    <property type="term" value="P:peptidoglycan biosynthetic process"/>
    <property type="evidence" value="ECO:0007669"/>
    <property type="project" value="TreeGrafter"/>
</dbReference>
<dbReference type="AlphaFoldDB" id="A0A084JKF9"/>
<feature type="binding site" evidence="4 6">
    <location>
        <position position="314"/>
    </location>
    <ligand>
        <name>substrate</name>
    </ligand>
</feature>
<dbReference type="GO" id="GO:0030170">
    <property type="term" value="F:pyridoxal phosphate binding"/>
    <property type="evidence" value="ECO:0007669"/>
    <property type="project" value="UniProtKB-UniRule"/>
</dbReference>
<dbReference type="PROSITE" id="PS00395">
    <property type="entry name" value="ALANINE_RACEMASE"/>
    <property type="match status" value="1"/>
</dbReference>
<gene>
    <name evidence="8" type="ORF">IO98_15855</name>
</gene>
<name>A0A084JKF9_9FIRM</name>
<evidence type="ECO:0000313" key="8">
    <source>
        <dbReference type="EMBL" id="KEZ89443.1"/>
    </source>
</evidence>
<comment type="similarity">
    <text evidence="4">Belongs to the alanine racemase family.</text>
</comment>
<comment type="catalytic activity">
    <reaction evidence="4">
        <text>L-alanine = D-alanine</text>
        <dbReference type="Rhea" id="RHEA:20249"/>
        <dbReference type="ChEBI" id="CHEBI:57416"/>
        <dbReference type="ChEBI" id="CHEBI:57972"/>
        <dbReference type="EC" id="5.1.1.1"/>
    </reaction>
</comment>
<dbReference type="PRINTS" id="PR00992">
    <property type="entry name" value="ALARACEMASE"/>
</dbReference>
<dbReference type="STRING" id="29354.IO98_15855"/>
<keyword evidence="9" id="KW-1185">Reference proteome</keyword>
<feature type="modified residue" description="N6-(pyridoxal phosphate)lysine" evidence="4 5">
    <location>
        <position position="38"/>
    </location>
</feature>
<dbReference type="EC" id="5.1.1.1" evidence="4"/>
<dbReference type="InterPro" id="IPR009006">
    <property type="entry name" value="Ala_racemase/Decarboxylase_C"/>
</dbReference>
<dbReference type="PANTHER" id="PTHR30511:SF0">
    <property type="entry name" value="ALANINE RACEMASE, CATABOLIC-RELATED"/>
    <property type="match status" value="1"/>
</dbReference>
<keyword evidence="3 4" id="KW-0413">Isomerase</keyword>
<proteinExistence type="inferred from homology"/>
<dbReference type="Pfam" id="PF00842">
    <property type="entry name" value="Ala_racemase_C"/>
    <property type="match status" value="1"/>
</dbReference>
<comment type="function">
    <text evidence="4">Catalyzes the interconversion of L-alanine and D-alanine. May also act on other amino acids.</text>
</comment>
<dbReference type="Proteomes" id="UP000028525">
    <property type="component" value="Unassembled WGS sequence"/>
</dbReference>
<dbReference type="GO" id="GO:0008784">
    <property type="term" value="F:alanine racemase activity"/>
    <property type="evidence" value="ECO:0007669"/>
    <property type="project" value="UniProtKB-UniRule"/>
</dbReference>
<dbReference type="Pfam" id="PF01168">
    <property type="entry name" value="Ala_racemase_N"/>
    <property type="match status" value="1"/>
</dbReference>
<dbReference type="InterPro" id="IPR020622">
    <property type="entry name" value="Ala_racemase_pyridoxalP-BS"/>
</dbReference>
<dbReference type="Gene3D" id="3.20.20.10">
    <property type="entry name" value="Alanine racemase"/>
    <property type="match status" value="1"/>
</dbReference>
<evidence type="ECO:0000259" key="7">
    <source>
        <dbReference type="SMART" id="SM01005"/>
    </source>
</evidence>
<dbReference type="GO" id="GO:0030632">
    <property type="term" value="P:D-alanine biosynthetic process"/>
    <property type="evidence" value="ECO:0007669"/>
    <property type="project" value="UniProtKB-UniRule"/>
</dbReference>
<evidence type="ECO:0000256" key="6">
    <source>
        <dbReference type="PIRSR" id="PIRSR600821-52"/>
    </source>
</evidence>
<comment type="cofactor">
    <cofactor evidence="1 4 5">
        <name>pyridoxal 5'-phosphate</name>
        <dbReference type="ChEBI" id="CHEBI:597326"/>
    </cofactor>
</comment>
<organism evidence="8 9">
    <name type="scientific">Lacrimispora celerecrescens</name>
    <dbReference type="NCBI Taxonomy" id="29354"/>
    <lineage>
        <taxon>Bacteria</taxon>
        <taxon>Bacillati</taxon>
        <taxon>Bacillota</taxon>
        <taxon>Clostridia</taxon>
        <taxon>Lachnospirales</taxon>
        <taxon>Lachnospiraceae</taxon>
        <taxon>Lacrimispora</taxon>
    </lineage>
</organism>
<evidence type="ECO:0000256" key="3">
    <source>
        <dbReference type="ARBA" id="ARBA00023235"/>
    </source>
</evidence>
<comment type="caution">
    <text evidence="8">The sequence shown here is derived from an EMBL/GenBank/DDBJ whole genome shotgun (WGS) entry which is preliminary data.</text>
</comment>
<dbReference type="InterPro" id="IPR011079">
    <property type="entry name" value="Ala_racemase_C"/>
</dbReference>
<evidence type="ECO:0000256" key="5">
    <source>
        <dbReference type="PIRSR" id="PIRSR600821-50"/>
    </source>
</evidence>
<dbReference type="RefSeq" id="WP_038282654.1">
    <property type="nucleotide sequence ID" value="NZ_JPME01000018.1"/>
</dbReference>
<evidence type="ECO:0000256" key="2">
    <source>
        <dbReference type="ARBA" id="ARBA00022898"/>
    </source>
</evidence>
<accession>A0A084JKF9</accession>
<comment type="pathway">
    <text evidence="4">Amino-acid biosynthesis; D-alanine biosynthesis; D-alanine from L-alanine: step 1/1.</text>
</comment>
<sequence>MKLYSRVYETVDLDAIRHNMEVMKANLKEGTRMIGVVKSDGYGHGAVPVAWAIDSYVWGFAVATVEEGVILRKHGIKKPILVLGVVPYEGYSLLIEYGISSSIFQLKRAERLSSLAEKAGKKAAIHLVVDTGMSRIGYPVTEEAAEEAVKICGFPGIEVEGLFTHFAKADEKDKMATDKQIEKYQSFVTMLSDRGITIPVLHCSNSAGILDLQRANFHAVRAGISIYGIYPSGEVDRDTVRLKPAMELKSFISYIKKIEPGTSVSYGGTFTADREMTIATIPVGYGDGYPRNLSGKGDVLIRGQRARILGRVCMDQFMVDVTGIKDAEEEGEVILIGRQGKEEITVEELAMTGGGFHYEIVCDIGKRVPRVYIENGLVIGQKDYFNDCYEGFCKR</sequence>
<dbReference type="OrthoDB" id="9813814at2"/>
<dbReference type="CDD" id="cd00430">
    <property type="entry name" value="PLPDE_III_AR"/>
    <property type="match status" value="1"/>
</dbReference>
<dbReference type="SMART" id="SM01005">
    <property type="entry name" value="Ala_racemase_C"/>
    <property type="match status" value="1"/>
</dbReference>
<feature type="binding site" evidence="4 6">
    <location>
        <position position="135"/>
    </location>
    <ligand>
        <name>substrate</name>
    </ligand>
</feature>
<feature type="active site" description="Proton acceptor; specific for D-alanine" evidence="4">
    <location>
        <position position="38"/>
    </location>
</feature>
<dbReference type="NCBIfam" id="TIGR00492">
    <property type="entry name" value="alr"/>
    <property type="match status" value="1"/>
</dbReference>
<dbReference type="EMBL" id="JPME01000018">
    <property type="protein sequence ID" value="KEZ89443.1"/>
    <property type="molecule type" value="Genomic_DNA"/>
</dbReference>